<comment type="function">
    <text evidence="5">Forms part of the polypeptide exit tunnel.</text>
</comment>
<dbReference type="PANTHER" id="PTHR10746">
    <property type="entry name" value="50S RIBOSOMAL PROTEIN L4"/>
    <property type="match status" value="1"/>
</dbReference>
<organism evidence="7 8">
    <name type="scientific">Candidatus Falkowbacteria bacterium CG23_combo_of_CG06-09_8_20_14_all_49_15</name>
    <dbReference type="NCBI Taxonomy" id="1974572"/>
    <lineage>
        <taxon>Bacteria</taxon>
        <taxon>Candidatus Falkowiibacteriota</taxon>
    </lineage>
</organism>
<dbReference type="NCBIfam" id="TIGR03953">
    <property type="entry name" value="rplD_bact"/>
    <property type="match status" value="1"/>
</dbReference>
<evidence type="ECO:0000256" key="3">
    <source>
        <dbReference type="ARBA" id="ARBA00023274"/>
    </source>
</evidence>
<keyword evidence="3 5" id="KW-0687">Ribonucleoprotein</keyword>
<dbReference type="SUPFAM" id="SSF52166">
    <property type="entry name" value="Ribosomal protein L4"/>
    <property type="match status" value="1"/>
</dbReference>
<proteinExistence type="inferred from homology"/>
<reference evidence="7 8" key="1">
    <citation type="submission" date="2017-09" db="EMBL/GenBank/DDBJ databases">
        <title>Depth-based differentiation of microbial function through sediment-hosted aquifers and enrichment of novel symbionts in the deep terrestrial subsurface.</title>
        <authorList>
            <person name="Probst A.J."/>
            <person name="Ladd B."/>
            <person name="Jarett J.K."/>
            <person name="Geller-Mcgrath D.E."/>
            <person name="Sieber C.M."/>
            <person name="Emerson J.B."/>
            <person name="Anantharaman K."/>
            <person name="Thomas B.C."/>
            <person name="Malmstrom R."/>
            <person name="Stieglmeier M."/>
            <person name="Klingl A."/>
            <person name="Woyke T."/>
            <person name="Ryan C.M."/>
            <person name="Banfield J.F."/>
        </authorList>
    </citation>
    <scope>NUCLEOTIDE SEQUENCE [LARGE SCALE GENOMIC DNA]</scope>
    <source>
        <strain evidence="7">CG23_combo_of_CG06-09_8_20_14_all_49_15</strain>
    </source>
</reference>
<dbReference type="Pfam" id="PF00573">
    <property type="entry name" value="Ribosomal_L4"/>
    <property type="match status" value="1"/>
</dbReference>
<dbReference type="AlphaFoldDB" id="A0A2G9ZJZ0"/>
<comment type="similarity">
    <text evidence="1 5">Belongs to the universal ribosomal protein uL4 family.</text>
</comment>
<name>A0A2G9ZJZ0_9BACT</name>
<gene>
    <name evidence="5" type="primary">rplD</name>
    <name evidence="7" type="ORF">COX22_04180</name>
</gene>
<dbReference type="InterPro" id="IPR023574">
    <property type="entry name" value="Ribosomal_uL4_dom_sf"/>
</dbReference>
<dbReference type="HAMAP" id="MF_01328_B">
    <property type="entry name" value="Ribosomal_uL4_B"/>
    <property type="match status" value="1"/>
</dbReference>
<accession>A0A2G9ZJZ0</accession>
<feature type="compositionally biased region" description="Basic residues" evidence="6">
    <location>
        <begin position="59"/>
        <end position="70"/>
    </location>
</feature>
<evidence type="ECO:0000256" key="2">
    <source>
        <dbReference type="ARBA" id="ARBA00022980"/>
    </source>
</evidence>
<dbReference type="GO" id="GO:0006412">
    <property type="term" value="P:translation"/>
    <property type="evidence" value="ECO:0007669"/>
    <property type="project" value="UniProtKB-UniRule"/>
</dbReference>
<protein>
    <recommendedName>
        <fullName evidence="4 5">Large ribosomal subunit protein uL4</fullName>
    </recommendedName>
</protein>
<dbReference type="PANTHER" id="PTHR10746:SF6">
    <property type="entry name" value="LARGE RIBOSOMAL SUBUNIT PROTEIN UL4M"/>
    <property type="match status" value="1"/>
</dbReference>
<dbReference type="GO" id="GO:0019843">
    <property type="term" value="F:rRNA binding"/>
    <property type="evidence" value="ECO:0007669"/>
    <property type="project" value="UniProtKB-UniRule"/>
</dbReference>
<keyword evidence="5" id="KW-0699">rRNA-binding</keyword>
<dbReference type="GO" id="GO:1990904">
    <property type="term" value="C:ribonucleoprotein complex"/>
    <property type="evidence" value="ECO:0007669"/>
    <property type="project" value="UniProtKB-KW"/>
</dbReference>
<evidence type="ECO:0000313" key="8">
    <source>
        <dbReference type="Proteomes" id="UP000230729"/>
    </source>
</evidence>
<dbReference type="Proteomes" id="UP000230729">
    <property type="component" value="Unassembled WGS sequence"/>
</dbReference>
<evidence type="ECO:0000256" key="6">
    <source>
        <dbReference type="SAM" id="MobiDB-lite"/>
    </source>
</evidence>
<feature type="region of interest" description="Disordered" evidence="6">
    <location>
        <begin position="51"/>
        <end position="77"/>
    </location>
</feature>
<comment type="subunit">
    <text evidence="5">Part of the 50S ribosomal subunit.</text>
</comment>
<evidence type="ECO:0000256" key="5">
    <source>
        <dbReference type="HAMAP-Rule" id="MF_01328"/>
    </source>
</evidence>
<evidence type="ECO:0000256" key="4">
    <source>
        <dbReference type="ARBA" id="ARBA00035244"/>
    </source>
</evidence>
<evidence type="ECO:0000256" key="1">
    <source>
        <dbReference type="ARBA" id="ARBA00010528"/>
    </source>
</evidence>
<comment type="caution">
    <text evidence="7">The sequence shown here is derived from an EMBL/GenBank/DDBJ whole genome shotgun (WGS) entry which is preliminary data.</text>
</comment>
<evidence type="ECO:0000313" key="7">
    <source>
        <dbReference type="EMBL" id="PIP33485.1"/>
    </source>
</evidence>
<dbReference type="GO" id="GO:0003735">
    <property type="term" value="F:structural constituent of ribosome"/>
    <property type="evidence" value="ECO:0007669"/>
    <property type="project" value="InterPro"/>
</dbReference>
<comment type="function">
    <text evidence="5">One of the primary rRNA binding proteins, this protein initially binds near the 5'-end of the 23S rRNA. It is important during the early stages of 50S assembly. It makes multiple contacts with different domains of the 23S rRNA in the assembled 50S subunit and ribosome.</text>
</comment>
<dbReference type="GO" id="GO:0005840">
    <property type="term" value="C:ribosome"/>
    <property type="evidence" value="ECO:0007669"/>
    <property type="project" value="UniProtKB-KW"/>
</dbReference>
<dbReference type="InterPro" id="IPR013005">
    <property type="entry name" value="Ribosomal_uL4-like"/>
</dbReference>
<keyword evidence="5" id="KW-0694">RNA-binding</keyword>
<keyword evidence="2 5" id="KW-0689">Ribosomal protein</keyword>
<sequence length="232" mass="26353">MKLKIYNQNCEVSGEMEVPDKFFPKKISQSLIHQVLIAQTNNERQVLAHTKDRSEVRGGGRKPWRQKGTGRARQGSIRSPQWRGGGIVFGPLKDRNFSQKVNKKMKRKALAMVLGDKIANQRLAVIETLSWTEYKTKKFSACAAEFEKKIFRPAEAEQKPKAKAVQRSLLIVNAEKDNEKIKFSARNLTGLKLISADNLNIYDLLKYQNLLIGKAVLADLAEKFVSRAQARR</sequence>
<dbReference type="InterPro" id="IPR002136">
    <property type="entry name" value="Ribosomal_uL4"/>
</dbReference>
<dbReference type="EMBL" id="PCSD01000097">
    <property type="protein sequence ID" value="PIP33485.1"/>
    <property type="molecule type" value="Genomic_DNA"/>
</dbReference>
<dbReference type="Gene3D" id="3.40.1370.10">
    <property type="match status" value="1"/>
</dbReference>